<keyword evidence="25" id="KW-0793">Thylakoid</keyword>
<dbReference type="GO" id="GO:0009523">
    <property type="term" value="C:photosystem II"/>
    <property type="evidence" value="ECO:0007669"/>
    <property type="project" value="UniProtKB-KW"/>
</dbReference>
<dbReference type="GO" id="GO:0016168">
    <property type="term" value="F:chlorophyll binding"/>
    <property type="evidence" value="ECO:0007669"/>
    <property type="project" value="UniProtKB-KW"/>
</dbReference>
<evidence type="ECO:0000256" key="18">
    <source>
        <dbReference type="ARBA" id="ARBA00022884"/>
    </source>
</evidence>
<feature type="transmembrane region" description="Helical" evidence="31">
    <location>
        <begin position="347"/>
        <end position="373"/>
    </location>
</feature>
<evidence type="ECO:0000256" key="26">
    <source>
        <dbReference type="ARBA" id="ARBA00023136"/>
    </source>
</evidence>
<evidence type="ECO:0000256" key="16">
    <source>
        <dbReference type="ARBA" id="ARBA00022837"/>
    </source>
</evidence>
<dbReference type="FunFam" id="1.20.85.10:FF:000002">
    <property type="entry name" value="Photosystem II protein D1"/>
    <property type="match status" value="1"/>
</dbReference>
<gene>
    <name evidence="34" type="ORF">SAY87_028498</name>
</gene>
<keyword evidence="19" id="KW-0249">Electron transport</keyword>
<dbReference type="GO" id="GO:0009772">
    <property type="term" value="P:photosynthetic electron transport in photosystem II"/>
    <property type="evidence" value="ECO:0007669"/>
    <property type="project" value="InterPro"/>
</dbReference>
<evidence type="ECO:0000313" key="34">
    <source>
        <dbReference type="EMBL" id="KAK4773479.1"/>
    </source>
</evidence>
<evidence type="ECO:0000259" key="33">
    <source>
        <dbReference type="Pfam" id="PF01824"/>
    </source>
</evidence>
<feature type="transmembrane region" description="Helical" evidence="31">
    <location>
        <begin position="430"/>
        <end position="447"/>
    </location>
</feature>
<dbReference type="EMBL" id="JAXIOK010000004">
    <property type="protein sequence ID" value="KAK4773479.1"/>
    <property type="molecule type" value="Genomic_DNA"/>
</dbReference>
<keyword evidence="23" id="KW-0560">Oxidoreductase</keyword>
<dbReference type="InterPro" id="IPR024942">
    <property type="entry name" value="Maturase_MatK_N"/>
</dbReference>
<dbReference type="PANTHER" id="PTHR34811">
    <property type="entry name" value="MATURASE K"/>
    <property type="match status" value="1"/>
</dbReference>
<feature type="transmembrane region" description="Helical" evidence="31">
    <location>
        <begin position="589"/>
        <end position="613"/>
    </location>
</feature>
<keyword evidence="26 31" id="KW-0472">Membrane</keyword>
<evidence type="ECO:0000256" key="6">
    <source>
        <dbReference type="ARBA" id="ARBA00022494"/>
    </source>
</evidence>
<evidence type="ECO:0000256" key="13">
    <source>
        <dbReference type="ARBA" id="ARBA00022692"/>
    </source>
</evidence>
<keyword evidence="22" id="KW-0157">Chromophore</keyword>
<evidence type="ECO:0000313" key="35">
    <source>
        <dbReference type="Proteomes" id="UP001345219"/>
    </source>
</evidence>
<evidence type="ECO:0000256" key="25">
    <source>
        <dbReference type="ARBA" id="ARBA00023078"/>
    </source>
</evidence>
<dbReference type="InterPro" id="IPR000484">
    <property type="entry name" value="Photo_RC_L/M"/>
</dbReference>
<evidence type="ECO:0000256" key="5">
    <source>
        <dbReference type="ARBA" id="ARBA00022448"/>
    </source>
</evidence>
<accession>A0AAN7QNQ9</accession>
<keyword evidence="12" id="KW-0507">mRNA processing</keyword>
<evidence type="ECO:0000256" key="24">
    <source>
        <dbReference type="ARBA" id="ARBA00023004"/>
    </source>
</evidence>
<keyword evidence="21" id="KW-0007">Acetylation</keyword>
<feature type="domain" description="Domain X" evidence="32">
    <location>
        <begin position="216"/>
        <end position="327"/>
    </location>
</feature>
<evidence type="ECO:0000256" key="12">
    <source>
        <dbReference type="ARBA" id="ARBA00022664"/>
    </source>
</evidence>
<protein>
    <recommendedName>
        <fullName evidence="29">32 kDa thylakoid membrane protein</fullName>
    </recommendedName>
</protein>
<evidence type="ECO:0000256" key="20">
    <source>
        <dbReference type="ARBA" id="ARBA00022989"/>
    </source>
</evidence>
<evidence type="ECO:0000256" key="14">
    <source>
        <dbReference type="ARBA" id="ARBA00022694"/>
    </source>
</evidence>
<dbReference type="InterPro" id="IPR002866">
    <property type="entry name" value="Maturase_MatK"/>
</dbReference>
<dbReference type="PROSITE" id="PS00244">
    <property type="entry name" value="REACTION_CENTER"/>
    <property type="match status" value="1"/>
</dbReference>
<keyword evidence="9" id="KW-0597">Phosphoprotein</keyword>
<name>A0AAN7QNQ9_9MYRT</name>
<keyword evidence="24" id="KW-0408">Iron</keyword>
<dbReference type="PANTHER" id="PTHR34811:SF1">
    <property type="entry name" value="MATURASE K"/>
    <property type="match status" value="1"/>
</dbReference>
<keyword evidence="17" id="KW-0460">Magnesium</keyword>
<dbReference type="NCBIfam" id="TIGR01151">
    <property type="entry name" value="psbA"/>
    <property type="match status" value="1"/>
</dbReference>
<dbReference type="HAMAP" id="MF_01379">
    <property type="entry name" value="PSII_PsbA_D1"/>
    <property type="match status" value="1"/>
</dbReference>
<feature type="transmembrane region" description="Helical" evidence="31">
    <location>
        <begin position="459"/>
        <end position="482"/>
    </location>
</feature>
<feature type="transmembrane region" description="Helical" evidence="31">
    <location>
        <begin position="394"/>
        <end position="415"/>
    </location>
</feature>
<dbReference type="Gene3D" id="1.20.85.10">
    <property type="entry name" value="Photosystem II protein D1-like"/>
    <property type="match status" value="1"/>
</dbReference>
<keyword evidence="27" id="KW-0464">Manganese</keyword>
<reference evidence="34 35" key="1">
    <citation type="journal article" date="2023" name="Hortic Res">
        <title>Pangenome of water caltrop reveals structural variations and asymmetric subgenome divergence after allopolyploidization.</title>
        <authorList>
            <person name="Zhang X."/>
            <person name="Chen Y."/>
            <person name="Wang L."/>
            <person name="Yuan Y."/>
            <person name="Fang M."/>
            <person name="Shi L."/>
            <person name="Lu R."/>
            <person name="Comes H.P."/>
            <person name="Ma Y."/>
            <person name="Chen Y."/>
            <person name="Huang G."/>
            <person name="Zhou Y."/>
            <person name="Zheng Z."/>
            <person name="Qiu Y."/>
        </authorList>
    </citation>
    <scope>NUCLEOTIDE SEQUENCE [LARGE SCALE GENOMIC DNA]</scope>
    <source>
        <tissue evidence="34">Roots</tissue>
    </source>
</reference>
<evidence type="ECO:0000259" key="32">
    <source>
        <dbReference type="Pfam" id="PF01348"/>
    </source>
</evidence>
<feature type="transmembrane region" description="Helical" evidence="31">
    <location>
        <begin position="517"/>
        <end position="542"/>
    </location>
</feature>
<evidence type="ECO:0000256" key="7">
    <source>
        <dbReference type="ARBA" id="ARBA00022528"/>
    </source>
</evidence>
<dbReference type="InterPro" id="IPR005867">
    <property type="entry name" value="PSII_D1"/>
</dbReference>
<sequence length="651" mass="73999">MEEVQGYLELDRSRHHDFLYPLLFREYIYALANNHGLNGSILFENANYNNKSSLIIVKRLITRMYQQNHLIISANDSPFLGHNKNLYSQILSEGFAVIVEIPFSLRLLSSLESKHIAKSYNLRSIHSIFPFLEDPFSHLDYASDVLIPYPTHFEILVQSLRYLVKDASSLHLLRFFFYEYCKRNSLITPQKHISIFLKVVRSKMLENSFLVNTAMKKLETKIPIISLIGSLSKAKFCNVLGHPVSKSTRTDSSDSDIIERFVRICRNLSHYHSGSSKKKSLYRIKYILRLSCVKTLARKHKSSVRAFLKRLGSELLEEFLTEEERRESESLWGRFCNWITSTENRLYIGWFGVLMIPTLLTATSVFIIAFIAAPPVDIDGIREPVSGSLLYGNNIISGAIIPTSAAIGLHFYPIWEAASVDEWLYNGDPYELIVLHFLLGVACYMGREWELSFRLGMRPWIAVAYSAPVAAATAVFLIYPIGQGSFSDGMPLGISGTFNFMIVFQAEHNILMHPFHMLGVAGVFGGSLFSAMHGSLVTSTLIRETTENESANEGYRFGQEEETYNIVAAHGYFGRLIFQYASFNNSRSLHFFLAAWPVVGIWFTALGISTMAFNLNGFNFNQSVVDSQGRVEWTIILYDAKYVTKKIKSNM</sequence>
<dbReference type="GO" id="GO:0003723">
    <property type="term" value="F:RNA binding"/>
    <property type="evidence" value="ECO:0007669"/>
    <property type="project" value="UniProtKB-KW"/>
</dbReference>
<dbReference type="GO" id="GO:0016491">
    <property type="term" value="F:oxidoreductase activity"/>
    <property type="evidence" value="ECO:0007669"/>
    <property type="project" value="UniProtKB-KW"/>
</dbReference>
<keyword evidence="11" id="KW-0359">Herbicide resistance</keyword>
<dbReference type="Pfam" id="PF00124">
    <property type="entry name" value="Photo_RC"/>
    <property type="match status" value="1"/>
</dbReference>
<evidence type="ECO:0000256" key="4">
    <source>
        <dbReference type="ARBA" id="ARBA00008204"/>
    </source>
</evidence>
<keyword evidence="35" id="KW-1185">Reference proteome</keyword>
<comment type="similarity">
    <text evidence="4">Belongs to the reaction center PufL/M/PsbA/D family.</text>
</comment>
<comment type="caution">
    <text evidence="34">The sequence shown here is derived from an EMBL/GenBank/DDBJ whole genome shotgun (WGS) entry which is preliminary data.</text>
</comment>
<dbReference type="Proteomes" id="UP001345219">
    <property type="component" value="Chromosome 22"/>
</dbReference>
<keyword evidence="13 31" id="KW-0812">Transmembrane</keyword>
<keyword evidence="15" id="KW-0479">Metal-binding</keyword>
<comment type="function">
    <text evidence="30">This is one of the two reaction center proteins of photosystem II.</text>
</comment>
<keyword evidence="5" id="KW-0813">Transport</keyword>
<evidence type="ECO:0000256" key="9">
    <source>
        <dbReference type="ARBA" id="ARBA00022553"/>
    </source>
</evidence>
<keyword evidence="14" id="KW-0819">tRNA processing</keyword>
<keyword evidence="16" id="KW-0106">Calcium</keyword>
<organism evidence="34 35">
    <name type="scientific">Trapa incisa</name>
    <dbReference type="NCBI Taxonomy" id="236973"/>
    <lineage>
        <taxon>Eukaryota</taxon>
        <taxon>Viridiplantae</taxon>
        <taxon>Streptophyta</taxon>
        <taxon>Embryophyta</taxon>
        <taxon>Tracheophyta</taxon>
        <taxon>Spermatophyta</taxon>
        <taxon>Magnoliopsida</taxon>
        <taxon>eudicotyledons</taxon>
        <taxon>Gunneridae</taxon>
        <taxon>Pentapetalae</taxon>
        <taxon>rosids</taxon>
        <taxon>malvids</taxon>
        <taxon>Myrtales</taxon>
        <taxon>Lythraceae</taxon>
        <taxon>Trapa</taxon>
    </lineage>
</organism>
<evidence type="ECO:0000256" key="29">
    <source>
        <dbReference type="ARBA" id="ARBA00032668"/>
    </source>
</evidence>
<dbReference type="Pfam" id="PF01824">
    <property type="entry name" value="MatK_N"/>
    <property type="match status" value="1"/>
</dbReference>
<keyword evidence="8" id="KW-0602">Photosynthesis</keyword>
<dbReference type="Pfam" id="PF01348">
    <property type="entry name" value="Intron_maturas2"/>
    <property type="match status" value="1"/>
</dbReference>
<evidence type="ECO:0000256" key="10">
    <source>
        <dbReference type="ARBA" id="ARBA00022640"/>
    </source>
</evidence>
<proteinExistence type="inferred from homology"/>
<feature type="domain" description="Maturase MatK N-terminal" evidence="33">
    <location>
        <begin position="1"/>
        <end position="202"/>
    </location>
</feature>
<evidence type="ECO:0000256" key="1">
    <source>
        <dbReference type="ARBA" id="ARBA00004141"/>
    </source>
</evidence>
<dbReference type="InterPro" id="IPR055265">
    <property type="entry name" value="Photo_RC_L/M_CS"/>
</dbReference>
<dbReference type="InterPro" id="IPR036854">
    <property type="entry name" value="Photo_II_D1/D2_sf"/>
</dbReference>
<evidence type="ECO:0000256" key="22">
    <source>
        <dbReference type="ARBA" id="ARBA00022991"/>
    </source>
</evidence>
<evidence type="ECO:0000256" key="19">
    <source>
        <dbReference type="ARBA" id="ARBA00022982"/>
    </source>
</evidence>
<dbReference type="GO" id="GO:0009635">
    <property type="term" value="P:response to herbicide"/>
    <property type="evidence" value="ECO:0007669"/>
    <property type="project" value="UniProtKB-KW"/>
</dbReference>
<evidence type="ECO:0000256" key="17">
    <source>
        <dbReference type="ARBA" id="ARBA00022842"/>
    </source>
</evidence>
<evidence type="ECO:0000256" key="21">
    <source>
        <dbReference type="ARBA" id="ARBA00022990"/>
    </source>
</evidence>
<keyword evidence="20 31" id="KW-1133">Transmembrane helix</keyword>
<dbReference type="InterPro" id="IPR024937">
    <property type="entry name" value="Domain_X"/>
</dbReference>
<evidence type="ECO:0000256" key="2">
    <source>
        <dbReference type="ARBA" id="ARBA00004229"/>
    </source>
</evidence>
<evidence type="ECO:0000256" key="27">
    <source>
        <dbReference type="ARBA" id="ARBA00023211"/>
    </source>
</evidence>
<keyword evidence="10" id="KW-0934">Plastid</keyword>
<evidence type="ECO:0000256" key="11">
    <source>
        <dbReference type="ARBA" id="ARBA00022646"/>
    </source>
</evidence>
<dbReference type="SUPFAM" id="SSF81483">
    <property type="entry name" value="Bacterial photosystem II reaction centre, L and M subunits"/>
    <property type="match status" value="1"/>
</dbReference>
<dbReference type="GO" id="GO:0008033">
    <property type="term" value="P:tRNA processing"/>
    <property type="evidence" value="ECO:0007669"/>
    <property type="project" value="UniProtKB-KW"/>
</dbReference>
<keyword evidence="28" id="KW-0604">Photosystem II</keyword>
<evidence type="ECO:0000256" key="31">
    <source>
        <dbReference type="SAM" id="Phobius"/>
    </source>
</evidence>
<dbReference type="GO" id="GO:0046872">
    <property type="term" value="F:metal ion binding"/>
    <property type="evidence" value="ECO:0007669"/>
    <property type="project" value="UniProtKB-KW"/>
</dbReference>
<dbReference type="GO" id="GO:0009507">
    <property type="term" value="C:chloroplast"/>
    <property type="evidence" value="ECO:0007669"/>
    <property type="project" value="UniProtKB-SubCell"/>
</dbReference>
<evidence type="ECO:0000256" key="30">
    <source>
        <dbReference type="ARBA" id="ARBA00055838"/>
    </source>
</evidence>
<comment type="subcellular location">
    <subcellularLocation>
        <location evidence="1">Membrane</location>
        <topology evidence="1">Multi-pass membrane protein</topology>
    </subcellularLocation>
    <subcellularLocation>
        <location evidence="2">Plastid</location>
        <location evidence="2">Chloroplast</location>
    </subcellularLocation>
</comment>
<evidence type="ECO:0000256" key="23">
    <source>
        <dbReference type="ARBA" id="ARBA00023002"/>
    </source>
</evidence>
<comment type="similarity">
    <text evidence="3">Belongs to the intron maturase 2 family. MatK subfamily.</text>
</comment>
<evidence type="ECO:0000256" key="3">
    <source>
        <dbReference type="ARBA" id="ARBA00006621"/>
    </source>
</evidence>
<evidence type="ECO:0000256" key="15">
    <source>
        <dbReference type="ARBA" id="ARBA00022723"/>
    </source>
</evidence>
<keyword evidence="7" id="KW-0150">Chloroplast</keyword>
<dbReference type="GO" id="GO:0006397">
    <property type="term" value="P:mRNA processing"/>
    <property type="evidence" value="ECO:0007669"/>
    <property type="project" value="UniProtKB-KW"/>
</dbReference>
<keyword evidence="6" id="KW-0148">Chlorophyll</keyword>
<evidence type="ECO:0000256" key="28">
    <source>
        <dbReference type="ARBA" id="ARBA00023276"/>
    </source>
</evidence>
<dbReference type="AlphaFoldDB" id="A0AAN7QNQ9"/>
<dbReference type="GO" id="GO:0009055">
    <property type="term" value="F:electron transfer activity"/>
    <property type="evidence" value="ECO:0007669"/>
    <property type="project" value="InterPro"/>
</dbReference>
<evidence type="ECO:0000256" key="8">
    <source>
        <dbReference type="ARBA" id="ARBA00022531"/>
    </source>
</evidence>
<keyword evidence="18" id="KW-0694">RNA-binding</keyword>